<keyword evidence="4 6" id="KW-1133">Transmembrane helix</keyword>
<dbReference type="AlphaFoldDB" id="A0A3S0GEJ4"/>
<protein>
    <recommendedName>
        <fullName evidence="6">Phosphatidylglycerol lysyltransferase</fullName>
        <ecNumber evidence="6">2.3.2.3</ecNumber>
    </recommendedName>
    <alternativeName>
        <fullName evidence="6">Lysylphosphatidylglycerol synthase</fullName>
    </alternativeName>
</protein>
<comment type="caution">
    <text evidence="7">The sequence shown here is derived from an EMBL/GenBank/DDBJ whole genome shotgun (WGS) entry which is preliminary data.</text>
</comment>
<dbReference type="OrthoDB" id="9810654at2"/>
<sequence>MDVKNRIYLFVALSLGFGALYWEIRQTSGAAFYQELSQLHLGWLGVAFLCMLVHWGIEGKILQGLLKRQHGDFSFRSAVRIPLIEHVFNAITPFSTGGQPAQLITLARSGVDPGVAGSVCLMKFVTYQIMIVLNFIACLLFGYRWVANEVTSLSYLVLLGFLINLVVVIGLLLLMYCYPLTNRLVQLAIKLVGKFTSPAKKQHLAKVTEEKMLNFYYESQYMRRQKKLMARTFSLTFLQLVCYYTVPYFILKSLGLTQLNIMQIIVLHAFIILVISLFPVPGGAGGAEYSFSLLFGTFMGTKTSQLVVAIVLWRLVTHYFGIFLGLIASFMKPLPEGSQEITDTYSAKQLSSDRITLK</sequence>
<feature type="transmembrane region" description="Helical" evidence="6">
    <location>
        <begin position="306"/>
        <end position="328"/>
    </location>
</feature>
<dbReference type="Proteomes" id="UP000277864">
    <property type="component" value="Unassembled WGS sequence"/>
</dbReference>
<comment type="catalytic activity">
    <reaction evidence="6">
        <text>L-lysyl-tRNA(Lys) + a 1,2-diacyl-sn-glycero-3-phospho-(1'-sn-glycerol) = a 1,2-diacyl-sn-glycero-3-phospho-1'-(3'-O-L-lysyl)-sn-glycerol + tRNA(Lys)</text>
        <dbReference type="Rhea" id="RHEA:10668"/>
        <dbReference type="Rhea" id="RHEA-COMP:9696"/>
        <dbReference type="Rhea" id="RHEA-COMP:9697"/>
        <dbReference type="ChEBI" id="CHEBI:64716"/>
        <dbReference type="ChEBI" id="CHEBI:75792"/>
        <dbReference type="ChEBI" id="CHEBI:78442"/>
        <dbReference type="ChEBI" id="CHEBI:78529"/>
        <dbReference type="EC" id="2.3.2.3"/>
    </reaction>
</comment>
<evidence type="ECO:0000256" key="4">
    <source>
        <dbReference type="ARBA" id="ARBA00022989"/>
    </source>
</evidence>
<dbReference type="NCBIfam" id="TIGR00374">
    <property type="entry name" value="flippase-like domain"/>
    <property type="match status" value="1"/>
</dbReference>
<evidence type="ECO:0000256" key="1">
    <source>
        <dbReference type="ARBA" id="ARBA00004651"/>
    </source>
</evidence>
<evidence type="ECO:0000313" key="8">
    <source>
        <dbReference type="Proteomes" id="UP000277864"/>
    </source>
</evidence>
<evidence type="ECO:0000256" key="5">
    <source>
        <dbReference type="ARBA" id="ARBA00023136"/>
    </source>
</evidence>
<dbReference type="PANTHER" id="PTHR37693">
    <property type="entry name" value="PHOSPHATIDYLGLYCEROL LYSYLTRANSFERASE"/>
    <property type="match status" value="1"/>
</dbReference>
<feature type="transmembrane region" description="Helical" evidence="6">
    <location>
        <begin position="228"/>
        <end position="250"/>
    </location>
</feature>
<feature type="transmembrane region" description="Helical" evidence="6">
    <location>
        <begin position="124"/>
        <end position="143"/>
    </location>
</feature>
<organism evidence="7 8">
    <name type="scientific">Vagococcus humatus</name>
    <dbReference type="NCBI Taxonomy" id="1889241"/>
    <lineage>
        <taxon>Bacteria</taxon>
        <taxon>Bacillati</taxon>
        <taxon>Bacillota</taxon>
        <taxon>Bacilli</taxon>
        <taxon>Lactobacillales</taxon>
        <taxon>Enterococcaceae</taxon>
        <taxon>Vagococcus</taxon>
    </lineage>
</organism>
<keyword evidence="2" id="KW-1003">Cell membrane</keyword>
<feature type="transmembrane region" description="Helical" evidence="6">
    <location>
        <begin position="155"/>
        <end position="178"/>
    </location>
</feature>
<keyword evidence="8" id="KW-1185">Reference proteome</keyword>
<name>A0A3S0GEJ4_9ENTE</name>
<gene>
    <name evidence="6" type="primary">mprF</name>
    <name evidence="7" type="ORF">C7P63_02390</name>
</gene>
<comment type="subcellular location">
    <subcellularLocation>
        <location evidence="1 6">Cell membrane</location>
        <topology evidence="1 6">Multi-pass membrane protein</topology>
    </subcellularLocation>
</comment>
<keyword evidence="6" id="KW-0808">Transferase</keyword>
<dbReference type="GO" id="GO:0005886">
    <property type="term" value="C:plasma membrane"/>
    <property type="evidence" value="ECO:0007669"/>
    <property type="project" value="UniProtKB-SubCell"/>
</dbReference>
<feature type="transmembrane region" description="Helical" evidence="6">
    <location>
        <begin position="36"/>
        <end position="57"/>
    </location>
</feature>
<dbReference type="GO" id="GO:0046677">
    <property type="term" value="P:response to antibiotic"/>
    <property type="evidence" value="ECO:0007669"/>
    <property type="project" value="UniProtKB-KW"/>
</dbReference>
<dbReference type="Pfam" id="PF03706">
    <property type="entry name" value="LPG_synthase_TM"/>
    <property type="match status" value="1"/>
</dbReference>
<feature type="transmembrane region" description="Helical" evidence="6">
    <location>
        <begin position="262"/>
        <end position="285"/>
    </location>
</feature>
<reference evidence="7 8" key="1">
    <citation type="submission" date="2018-03" db="EMBL/GenBank/DDBJ databases">
        <authorList>
            <person name="Gulvik C.A."/>
        </authorList>
    </citation>
    <scope>NUCLEOTIDE SEQUENCE [LARGE SCALE GENOMIC DNA]</scope>
    <source>
        <strain evidence="7 8">JCM 31581</strain>
    </source>
</reference>
<feature type="transmembrane region" description="Helical" evidence="6">
    <location>
        <begin position="7"/>
        <end position="24"/>
    </location>
</feature>
<evidence type="ECO:0000256" key="3">
    <source>
        <dbReference type="ARBA" id="ARBA00022692"/>
    </source>
</evidence>
<dbReference type="PANTHER" id="PTHR37693:SF1">
    <property type="entry name" value="INTEGRAL MEMBRANE PROTEIN"/>
    <property type="match status" value="1"/>
</dbReference>
<dbReference type="GO" id="GO:0006629">
    <property type="term" value="P:lipid metabolic process"/>
    <property type="evidence" value="ECO:0007669"/>
    <property type="project" value="UniProtKB-KW"/>
</dbReference>
<keyword evidence="6" id="KW-0046">Antibiotic resistance</keyword>
<keyword evidence="3 6" id="KW-0812">Transmembrane</keyword>
<dbReference type="EMBL" id="PXZH01000001">
    <property type="protein sequence ID" value="RST89946.1"/>
    <property type="molecule type" value="Genomic_DNA"/>
</dbReference>
<proteinExistence type="inferred from homology"/>
<comment type="function">
    <text evidence="6">Catalyzes the transfer of a lysyl group from L-lysyl-tRNA(Lys) to membrane-bound phosphatidylglycerol (PG), which produces lysylphosphatidylglycerol (LPG), a major component of the bacterial membrane with a positive net charge. LPG synthesis contributes to bacterial virulence as it is involved in the resistance mechanism against cationic antimicrobial peptides (CAMP) produces by the host's immune system (defensins, cathelicidins) and by the competing microorganisms.</text>
</comment>
<keyword evidence="5 6" id="KW-0472">Membrane</keyword>
<keyword evidence="6" id="KW-0443">Lipid metabolism</keyword>
<evidence type="ECO:0000256" key="6">
    <source>
        <dbReference type="RuleBase" id="RU363042"/>
    </source>
</evidence>
<dbReference type="InterPro" id="IPR022791">
    <property type="entry name" value="L-PG_synthase/AglD"/>
</dbReference>
<dbReference type="RefSeq" id="WP_125942560.1">
    <property type="nucleotide sequence ID" value="NZ_PXZH01000001.1"/>
</dbReference>
<dbReference type="EC" id="2.3.2.3" evidence="6"/>
<evidence type="ECO:0000313" key="7">
    <source>
        <dbReference type="EMBL" id="RST89946.1"/>
    </source>
</evidence>
<comment type="similarity">
    <text evidence="6">Belongs to the LPG synthase family.</text>
</comment>
<evidence type="ECO:0000256" key="2">
    <source>
        <dbReference type="ARBA" id="ARBA00022475"/>
    </source>
</evidence>
<accession>A0A3S0GEJ4</accession>
<dbReference type="GO" id="GO:0050071">
    <property type="term" value="F:phosphatidylglycerol lysyltransferase activity"/>
    <property type="evidence" value="ECO:0007669"/>
    <property type="project" value="UniProtKB-EC"/>
</dbReference>